<organism evidence="3">
    <name type="scientific">Nippostrongylus brasiliensis</name>
    <name type="common">Rat hookworm</name>
    <dbReference type="NCBI Taxonomy" id="27835"/>
    <lineage>
        <taxon>Eukaryota</taxon>
        <taxon>Metazoa</taxon>
        <taxon>Ecdysozoa</taxon>
        <taxon>Nematoda</taxon>
        <taxon>Chromadorea</taxon>
        <taxon>Rhabditida</taxon>
        <taxon>Rhabditina</taxon>
        <taxon>Rhabditomorpha</taxon>
        <taxon>Strongyloidea</taxon>
        <taxon>Heligmosomidae</taxon>
        <taxon>Nippostrongylus</taxon>
    </lineage>
</organism>
<keyword evidence="2" id="KW-1185">Reference proteome</keyword>
<dbReference type="AlphaFoldDB" id="A0A0N4YC31"/>
<gene>
    <name evidence="1" type="ORF">NBR_LOCUS14079</name>
</gene>
<reference evidence="1 2" key="2">
    <citation type="submission" date="2018-11" db="EMBL/GenBank/DDBJ databases">
        <authorList>
            <consortium name="Pathogen Informatics"/>
        </authorList>
    </citation>
    <scope>NUCLEOTIDE SEQUENCE [LARGE SCALE GENOMIC DNA]</scope>
</reference>
<sequence length="105" mass="12205">MLCSDDRSHDNYHCANDHHHDYSHDHYYHDYYKYNYNNNNHYYVTRSTSQTDPAFDLYAAIVANGQFFLDFGPRSITFPGTCNTTIRQCTGKARKLAGEPMAGIR</sequence>
<dbReference type="Proteomes" id="UP000271162">
    <property type="component" value="Unassembled WGS sequence"/>
</dbReference>
<protein>
    <submittedName>
        <fullName evidence="3">Astacin domain-containing protein</fullName>
    </submittedName>
</protein>
<accession>A0A0N4YC31</accession>
<dbReference type="EMBL" id="UYSL01021236">
    <property type="protein sequence ID" value="VDL77668.1"/>
    <property type="molecule type" value="Genomic_DNA"/>
</dbReference>
<name>A0A0N4YC31_NIPBR</name>
<proteinExistence type="predicted"/>
<evidence type="ECO:0000313" key="1">
    <source>
        <dbReference type="EMBL" id="VDL77668.1"/>
    </source>
</evidence>
<evidence type="ECO:0000313" key="2">
    <source>
        <dbReference type="Proteomes" id="UP000271162"/>
    </source>
</evidence>
<evidence type="ECO:0000313" key="3">
    <source>
        <dbReference type="WBParaSite" id="NBR_0001407801-mRNA-1"/>
    </source>
</evidence>
<reference evidence="3" key="1">
    <citation type="submission" date="2017-02" db="UniProtKB">
        <authorList>
            <consortium name="WormBaseParasite"/>
        </authorList>
    </citation>
    <scope>IDENTIFICATION</scope>
</reference>
<dbReference type="WBParaSite" id="NBR_0001407801-mRNA-1">
    <property type="protein sequence ID" value="NBR_0001407801-mRNA-1"/>
    <property type="gene ID" value="NBR_0001407801"/>
</dbReference>